<proteinExistence type="inferred from homology"/>
<feature type="active site" description="Pros-phosphohistidine intermediate" evidence="6 7">
    <location>
        <position position="119"/>
    </location>
</feature>
<protein>
    <recommendedName>
        <fullName evidence="6">Nucleoside diphosphate kinase</fullName>
        <shortName evidence="6">NDK</shortName>
        <shortName evidence="6">NDP kinase</shortName>
        <ecNumber evidence="6">2.7.4.6</ecNumber>
    </recommendedName>
    <alternativeName>
        <fullName evidence="6">Nucleoside-2-P kinase</fullName>
    </alternativeName>
</protein>
<evidence type="ECO:0000256" key="8">
    <source>
        <dbReference type="RuleBase" id="RU004011"/>
    </source>
</evidence>
<keyword evidence="6" id="KW-0067">ATP-binding</keyword>
<keyword evidence="11" id="KW-1185">Reference proteome</keyword>
<keyword evidence="6" id="KW-0597">Phosphoprotein</keyword>
<comment type="subcellular location">
    <subcellularLocation>
        <location evidence="6">Cytoplasm</location>
    </subcellularLocation>
</comment>
<evidence type="ECO:0000256" key="6">
    <source>
        <dbReference type="HAMAP-Rule" id="MF_00451"/>
    </source>
</evidence>
<reference evidence="10 11" key="1">
    <citation type="submission" date="2021-04" db="EMBL/GenBank/DDBJ databases">
        <title>Complete genome sequence of a novel Streptococcus species.</title>
        <authorList>
            <person name="Teng J.L.L."/>
        </authorList>
    </citation>
    <scope>NUCLEOTIDE SEQUENCE [LARGE SCALE GENOMIC DNA]</scope>
    <source>
        <strain evidence="10 11">HKU75</strain>
    </source>
</reference>
<keyword evidence="5 6" id="KW-0546">Nucleotide metabolism</keyword>
<dbReference type="InterPro" id="IPR034907">
    <property type="entry name" value="NDK-like_dom"/>
</dbReference>
<name>A0ABX7YMJ3_9STRE</name>
<dbReference type="PANTHER" id="PTHR11349">
    <property type="entry name" value="NUCLEOSIDE DIPHOSPHATE KINASE"/>
    <property type="match status" value="1"/>
</dbReference>
<evidence type="ECO:0000259" key="9">
    <source>
        <dbReference type="SMART" id="SM00562"/>
    </source>
</evidence>
<keyword evidence="6" id="KW-0460">Magnesium</keyword>
<evidence type="ECO:0000256" key="1">
    <source>
        <dbReference type="ARBA" id="ARBA00001946"/>
    </source>
</evidence>
<dbReference type="RefSeq" id="WP_212571173.1">
    <property type="nucleotide sequence ID" value="NZ_CP073084.1"/>
</dbReference>
<feature type="binding site" evidence="6 7">
    <location>
        <position position="9"/>
    </location>
    <ligand>
        <name>ATP</name>
        <dbReference type="ChEBI" id="CHEBI:30616"/>
    </ligand>
</feature>
<dbReference type="Pfam" id="PF00334">
    <property type="entry name" value="NDK"/>
    <property type="match status" value="1"/>
</dbReference>
<dbReference type="NCBIfam" id="NF001908">
    <property type="entry name" value="PRK00668.1"/>
    <property type="match status" value="1"/>
</dbReference>
<comment type="catalytic activity">
    <reaction evidence="6">
        <text>a ribonucleoside 5'-diphosphate + ATP = a ribonucleoside 5'-triphosphate + ADP</text>
        <dbReference type="Rhea" id="RHEA:18113"/>
        <dbReference type="ChEBI" id="CHEBI:30616"/>
        <dbReference type="ChEBI" id="CHEBI:57930"/>
        <dbReference type="ChEBI" id="CHEBI:61557"/>
        <dbReference type="ChEBI" id="CHEBI:456216"/>
        <dbReference type="EC" id="2.7.4.6"/>
    </reaction>
</comment>
<gene>
    <name evidence="6 10" type="primary">ndk</name>
    <name evidence="10" type="ORF">INT76_00885</name>
</gene>
<feature type="binding site" evidence="6 7">
    <location>
        <position position="57"/>
    </location>
    <ligand>
        <name>ATP</name>
        <dbReference type="ChEBI" id="CHEBI:30616"/>
    </ligand>
</feature>
<evidence type="ECO:0000256" key="5">
    <source>
        <dbReference type="ARBA" id="ARBA00023080"/>
    </source>
</evidence>
<evidence type="ECO:0000256" key="7">
    <source>
        <dbReference type="PROSITE-ProRule" id="PRU00706"/>
    </source>
</evidence>
<comment type="similarity">
    <text evidence="2 6 7 8">Belongs to the NDK family.</text>
</comment>
<dbReference type="SUPFAM" id="SSF54919">
    <property type="entry name" value="Nucleoside diphosphate kinase, NDK"/>
    <property type="match status" value="1"/>
</dbReference>
<dbReference type="InterPro" id="IPR001564">
    <property type="entry name" value="Nucleoside_diP_kinase"/>
</dbReference>
<evidence type="ECO:0000256" key="4">
    <source>
        <dbReference type="ARBA" id="ARBA00022777"/>
    </source>
</evidence>
<comment type="cofactor">
    <cofactor evidence="1 6">
        <name>Mg(2+)</name>
        <dbReference type="ChEBI" id="CHEBI:18420"/>
    </cofactor>
</comment>
<evidence type="ECO:0000313" key="11">
    <source>
        <dbReference type="Proteomes" id="UP000677616"/>
    </source>
</evidence>
<feature type="binding site" evidence="6 7">
    <location>
        <position position="102"/>
    </location>
    <ligand>
        <name>ATP</name>
        <dbReference type="ChEBI" id="CHEBI:30616"/>
    </ligand>
</feature>
<dbReference type="PROSITE" id="PS51374">
    <property type="entry name" value="NDPK_LIKE"/>
    <property type="match status" value="1"/>
</dbReference>
<comment type="subunit">
    <text evidence="6">Homotetramer.</text>
</comment>
<evidence type="ECO:0000256" key="3">
    <source>
        <dbReference type="ARBA" id="ARBA00022679"/>
    </source>
</evidence>
<keyword evidence="3 6" id="KW-0808">Transferase</keyword>
<dbReference type="InterPro" id="IPR036850">
    <property type="entry name" value="NDK-like_dom_sf"/>
</dbReference>
<sequence>MQRTFFMIKPDAVERGLIGQVLTRIECRGFRIVQLKMMTADKDLIAAHYDHLVDKPFFPKLVDYMTRGPLVAGIIEGPEVVNSWRDMMGVTNPLEAAPGTIRGDYATAPVDGNFYNVVHGSDCPEAAEREIALWLGH</sequence>
<comment type="function">
    <text evidence="6">Major role in the synthesis of nucleoside triphosphates other than ATP. The ATP gamma phosphate is transferred to the NDP beta phosphate via a ping-pong mechanism, using a phosphorylated active-site intermediate.</text>
</comment>
<dbReference type="GO" id="GO:0004550">
    <property type="term" value="F:nucleoside diphosphate kinase activity"/>
    <property type="evidence" value="ECO:0007669"/>
    <property type="project" value="UniProtKB-EC"/>
</dbReference>
<dbReference type="SMART" id="SM00562">
    <property type="entry name" value="NDK"/>
    <property type="match status" value="1"/>
</dbReference>
<feature type="domain" description="Nucleoside diphosphate kinase-like" evidence="9">
    <location>
        <begin position="1"/>
        <end position="136"/>
    </location>
</feature>
<dbReference type="EC" id="2.7.4.6" evidence="6"/>
<dbReference type="PRINTS" id="PR01243">
    <property type="entry name" value="NUCDPKINASE"/>
</dbReference>
<organism evidence="10 11">
    <name type="scientific">Streptococcus oriscaviae</name>
    <dbReference type="NCBI Taxonomy" id="2781599"/>
    <lineage>
        <taxon>Bacteria</taxon>
        <taxon>Bacillati</taxon>
        <taxon>Bacillota</taxon>
        <taxon>Bacilli</taxon>
        <taxon>Lactobacillales</taxon>
        <taxon>Streptococcaceae</taxon>
        <taxon>Streptococcus</taxon>
    </lineage>
</organism>
<evidence type="ECO:0000313" key="10">
    <source>
        <dbReference type="EMBL" id="QUE54484.1"/>
    </source>
</evidence>
<evidence type="ECO:0000256" key="2">
    <source>
        <dbReference type="ARBA" id="ARBA00008142"/>
    </source>
</evidence>
<dbReference type="Proteomes" id="UP000677616">
    <property type="component" value="Chromosome"/>
</dbReference>
<keyword evidence="6" id="KW-0963">Cytoplasm</keyword>
<feature type="binding site" evidence="6 7">
    <location>
        <position position="116"/>
    </location>
    <ligand>
        <name>ATP</name>
        <dbReference type="ChEBI" id="CHEBI:30616"/>
    </ligand>
</feature>
<accession>A0ABX7YMJ3</accession>
<dbReference type="HAMAP" id="MF_00451">
    <property type="entry name" value="NDP_kinase"/>
    <property type="match status" value="1"/>
</dbReference>
<feature type="binding site" evidence="6 7">
    <location>
        <position position="91"/>
    </location>
    <ligand>
        <name>ATP</name>
        <dbReference type="ChEBI" id="CHEBI:30616"/>
    </ligand>
</feature>
<keyword evidence="6" id="KW-0479">Metal-binding</keyword>
<comment type="catalytic activity">
    <reaction evidence="6">
        <text>a 2'-deoxyribonucleoside 5'-diphosphate + ATP = a 2'-deoxyribonucleoside 5'-triphosphate + ADP</text>
        <dbReference type="Rhea" id="RHEA:44640"/>
        <dbReference type="ChEBI" id="CHEBI:30616"/>
        <dbReference type="ChEBI" id="CHEBI:61560"/>
        <dbReference type="ChEBI" id="CHEBI:73316"/>
        <dbReference type="ChEBI" id="CHEBI:456216"/>
        <dbReference type="EC" id="2.7.4.6"/>
    </reaction>
</comment>
<dbReference type="CDD" id="cd04413">
    <property type="entry name" value="NDPk_I"/>
    <property type="match status" value="1"/>
</dbReference>
<feature type="binding site" evidence="6 7">
    <location>
        <position position="85"/>
    </location>
    <ligand>
        <name>ATP</name>
        <dbReference type="ChEBI" id="CHEBI:30616"/>
    </ligand>
</feature>
<keyword evidence="6" id="KW-0547">Nucleotide-binding</keyword>
<dbReference type="Gene3D" id="3.30.70.141">
    <property type="entry name" value="Nucleoside diphosphate kinase-like domain"/>
    <property type="match status" value="1"/>
</dbReference>
<keyword evidence="4 6" id="KW-0418">Kinase</keyword>
<dbReference type="EMBL" id="CP073084">
    <property type="protein sequence ID" value="QUE54484.1"/>
    <property type="molecule type" value="Genomic_DNA"/>
</dbReference>